<sequence length="161" mass="17376">MARDVYAVPGHSFPKRVRPGTARQFGCAVPGPTSFGKRARQAVPNWAGPFHFHSFSPESLLTPKAAGEAMPNWGRKWFDLGVGGAGFDFVEGFWVLVARRRRLEGFDLGVGFAGFGLGFGCGKGGFADYCFGGGVAPLLGILRWEEIAAMEIMDGDLEMNE</sequence>
<protein>
    <submittedName>
        <fullName evidence="1">Uncharacterized protein</fullName>
    </submittedName>
</protein>
<comment type="caution">
    <text evidence="1">The sequence shown here is derived from an EMBL/GenBank/DDBJ whole genome shotgun (WGS) entry which is preliminary data.</text>
</comment>
<gene>
    <name evidence="1" type="ORF">Dsin_017262</name>
</gene>
<organism evidence="1 2">
    <name type="scientific">Dipteronia sinensis</name>
    <dbReference type="NCBI Taxonomy" id="43782"/>
    <lineage>
        <taxon>Eukaryota</taxon>
        <taxon>Viridiplantae</taxon>
        <taxon>Streptophyta</taxon>
        <taxon>Embryophyta</taxon>
        <taxon>Tracheophyta</taxon>
        <taxon>Spermatophyta</taxon>
        <taxon>Magnoliopsida</taxon>
        <taxon>eudicotyledons</taxon>
        <taxon>Gunneridae</taxon>
        <taxon>Pentapetalae</taxon>
        <taxon>rosids</taxon>
        <taxon>malvids</taxon>
        <taxon>Sapindales</taxon>
        <taxon>Sapindaceae</taxon>
        <taxon>Hippocastanoideae</taxon>
        <taxon>Acereae</taxon>
        <taxon>Dipteronia</taxon>
    </lineage>
</organism>
<dbReference type="AlphaFoldDB" id="A0AAE0E693"/>
<reference evidence="1" key="1">
    <citation type="journal article" date="2023" name="Plant J.">
        <title>Genome sequences and population genomics provide insights into the demographic history, inbreeding, and mutation load of two 'living fossil' tree species of Dipteronia.</title>
        <authorList>
            <person name="Feng Y."/>
            <person name="Comes H.P."/>
            <person name="Chen J."/>
            <person name="Zhu S."/>
            <person name="Lu R."/>
            <person name="Zhang X."/>
            <person name="Li P."/>
            <person name="Qiu J."/>
            <person name="Olsen K.M."/>
            <person name="Qiu Y."/>
        </authorList>
    </citation>
    <scope>NUCLEOTIDE SEQUENCE</scope>
    <source>
        <strain evidence="1">NBL</strain>
    </source>
</reference>
<dbReference type="EMBL" id="JANJYJ010000005">
    <property type="protein sequence ID" value="KAK3212556.1"/>
    <property type="molecule type" value="Genomic_DNA"/>
</dbReference>
<name>A0AAE0E693_9ROSI</name>
<keyword evidence="2" id="KW-1185">Reference proteome</keyword>
<evidence type="ECO:0000313" key="1">
    <source>
        <dbReference type="EMBL" id="KAK3212556.1"/>
    </source>
</evidence>
<proteinExistence type="predicted"/>
<accession>A0AAE0E693</accession>
<evidence type="ECO:0000313" key="2">
    <source>
        <dbReference type="Proteomes" id="UP001281410"/>
    </source>
</evidence>
<dbReference type="Proteomes" id="UP001281410">
    <property type="component" value="Unassembled WGS sequence"/>
</dbReference>